<dbReference type="InterPro" id="IPR036759">
    <property type="entry name" value="TPK_catalytic_sf"/>
</dbReference>
<keyword evidence="4" id="KW-0067">ATP-binding</keyword>
<evidence type="ECO:0000313" key="8">
    <source>
        <dbReference type="Proteomes" id="UP001597451"/>
    </source>
</evidence>
<dbReference type="InterPro" id="IPR007371">
    <property type="entry name" value="TPK_catalytic"/>
</dbReference>
<proteinExistence type="predicted"/>
<feature type="domain" description="Thiamin pyrophosphokinase thiamin-binding" evidence="6">
    <location>
        <begin position="143"/>
        <end position="209"/>
    </location>
</feature>
<dbReference type="InterPro" id="IPR036371">
    <property type="entry name" value="TPK_B1-bd_sf"/>
</dbReference>
<evidence type="ECO:0000256" key="2">
    <source>
        <dbReference type="ARBA" id="ARBA00022741"/>
    </source>
</evidence>
<keyword evidence="2" id="KW-0547">Nucleotide-binding</keyword>
<dbReference type="EC" id="2.7.6.2" evidence="5"/>
<dbReference type="GO" id="GO:0004788">
    <property type="term" value="F:thiamine diphosphokinase activity"/>
    <property type="evidence" value="ECO:0007669"/>
    <property type="project" value="UniProtKB-EC"/>
</dbReference>
<dbReference type="Gene3D" id="3.40.50.10240">
    <property type="entry name" value="Thiamin pyrophosphokinase, catalytic domain"/>
    <property type="match status" value="1"/>
</dbReference>
<comment type="caution">
    <text evidence="7">The sequence shown here is derived from an EMBL/GenBank/DDBJ whole genome shotgun (WGS) entry which is preliminary data.</text>
</comment>
<protein>
    <recommendedName>
        <fullName evidence="5">Thiamine diphosphokinase</fullName>
        <ecNumber evidence="5">2.7.6.2</ecNumber>
    </recommendedName>
</protein>
<organism evidence="7 8">
    <name type="scientific">Oceanobacillus kapialis</name>
    <dbReference type="NCBI Taxonomy" id="481353"/>
    <lineage>
        <taxon>Bacteria</taxon>
        <taxon>Bacillati</taxon>
        <taxon>Bacillota</taxon>
        <taxon>Bacilli</taxon>
        <taxon>Bacillales</taxon>
        <taxon>Bacillaceae</taxon>
        <taxon>Oceanobacillus</taxon>
    </lineage>
</organism>
<dbReference type="PANTHER" id="PTHR41299:SF1">
    <property type="entry name" value="THIAMINE PYROPHOSPHOKINASE"/>
    <property type="match status" value="1"/>
</dbReference>
<dbReference type="SUPFAM" id="SSF63999">
    <property type="entry name" value="Thiamin pyrophosphokinase, catalytic domain"/>
    <property type="match status" value="1"/>
</dbReference>
<evidence type="ECO:0000256" key="3">
    <source>
        <dbReference type="ARBA" id="ARBA00022777"/>
    </source>
</evidence>
<keyword evidence="8" id="KW-1185">Reference proteome</keyword>
<dbReference type="Proteomes" id="UP001597451">
    <property type="component" value="Unassembled WGS sequence"/>
</dbReference>
<name>A0ABW5PYF5_9BACI</name>
<dbReference type="EMBL" id="JBHUMX010000013">
    <property type="protein sequence ID" value="MFD2628339.1"/>
    <property type="molecule type" value="Genomic_DNA"/>
</dbReference>
<evidence type="ECO:0000313" key="7">
    <source>
        <dbReference type="EMBL" id="MFD2628339.1"/>
    </source>
</evidence>
<dbReference type="InterPro" id="IPR007373">
    <property type="entry name" value="Thiamin_PyroPKinase_B1-bd"/>
</dbReference>
<dbReference type="InterPro" id="IPR053149">
    <property type="entry name" value="TPK"/>
</dbReference>
<dbReference type="Pfam" id="PF04263">
    <property type="entry name" value="TPK_catalytic"/>
    <property type="match status" value="1"/>
</dbReference>
<dbReference type="SMART" id="SM00983">
    <property type="entry name" value="TPK_B1_binding"/>
    <property type="match status" value="1"/>
</dbReference>
<keyword evidence="1 7" id="KW-0808">Transferase</keyword>
<evidence type="ECO:0000259" key="6">
    <source>
        <dbReference type="SMART" id="SM00983"/>
    </source>
</evidence>
<dbReference type="InterPro" id="IPR006282">
    <property type="entry name" value="Thi_PPkinase"/>
</dbReference>
<dbReference type="NCBIfam" id="TIGR01378">
    <property type="entry name" value="thi_PPkinase"/>
    <property type="match status" value="1"/>
</dbReference>
<accession>A0ABW5PYF5</accession>
<keyword evidence="3" id="KW-0418">Kinase</keyword>
<evidence type="ECO:0000256" key="4">
    <source>
        <dbReference type="ARBA" id="ARBA00022840"/>
    </source>
</evidence>
<dbReference type="Pfam" id="PF04265">
    <property type="entry name" value="TPK_B1_binding"/>
    <property type="match status" value="1"/>
</dbReference>
<dbReference type="RefSeq" id="WP_379561035.1">
    <property type="nucleotide sequence ID" value="NZ_CP085256.1"/>
</dbReference>
<sequence>MVATTIGIIGNGPPLYPDFSRYEQEVDFWIAADRGALTLLENGIEIDLAIGDFDSITEEEKEFVRNHVKQFNEYPAEKDETDLELALIHALKKEPERLYLFGVTGGRLDHEMINIQLLYTIAQNGVRGVIVDQSNIVELYQPGSYVVERNNSYPNISFIPFSSTIKGLTLSDFYYPLADATVSWGSTLCISNRLIGNSGTFSFTQGILLLIKSRDTIPR</sequence>
<evidence type="ECO:0000256" key="5">
    <source>
        <dbReference type="NCBIfam" id="TIGR01378"/>
    </source>
</evidence>
<gene>
    <name evidence="7" type="ORF">ACFSUN_06025</name>
</gene>
<dbReference type="SUPFAM" id="SSF63862">
    <property type="entry name" value="Thiamin pyrophosphokinase, substrate-binding domain"/>
    <property type="match status" value="1"/>
</dbReference>
<reference evidence="8" key="1">
    <citation type="journal article" date="2019" name="Int. J. Syst. Evol. Microbiol.">
        <title>The Global Catalogue of Microorganisms (GCM) 10K type strain sequencing project: providing services to taxonomists for standard genome sequencing and annotation.</title>
        <authorList>
            <consortium name="The Broad Institute Genomics Platform"/>
            <consortium name="The Broad Institute Genome Sequencing Center for Infectious Disease"/>
            <person name="Wu L."/>
            <person name="Ma J."/>
        </authorList>
    </citation>
    <scope>NUCLEOTIDE SEQUENCE [LARGE SCALE GENOMIC DNA]</scope>
    <source>
        <strain evidence="8">TISTR 1858</strain>
    </source>
</reference>
<dbReference type="PANTHER" id="PTHR41299">
    <property type="entry name" value="THIAMINE PYROPHOSPHOKINASE"/>
    <property type="match status" value="1"/>
</dbReference>
<dbReference type="CDD" id="cd07995">
    <property type="entry name" value="TPK"/>
    <property type="match status" value="1"/>
</dbReference>
<evidence type="ECO:0000256" key="1">
    <source>
        <dbReference type="ARBA" id="ARBA00022679"/>
    </source>
</evidence>